<reference evidence="14" key="1">
    <citation type="submission" date="2016-10" db="EMBL/GenBank/DDBJ databases">
        <authorList>
            <person name="Varghese N."/>
            <person name="Submissions S."/>
        </authorList>
    </citation>
    <scope>NUCLEOTIDE SEQUENCE [LARGE SCALE GENOMIC DNA]</scope>
    <source>
        <strain evidence="14">DSM 44232</strain>
    </source>
</reference>
<keyword evidence="8 11" id="KW-1133">Transmembrane helix</keyword>
<dbReference type="Pfam" id="PF02518">
    <property type="entry name" value="HATPase_c"/>
    <property type="match status" value="1"/>
</dbReference>
<dbReference type="EC" id="2.7.13.3" evidence="3"/>
<dbReference type="RefSeq" id="WP_093603746.1">
    <property type="nucleotide sequence ID" value="NZ_FOYL01000012.1"/>
</dbReference>
<dbReference type="STRING" id="84724.SAMN04488564_112186"/>
<dbReference type="PANTHER" id="PTHR45436">
    <property type="entry name" value="SENSOR HISTIDINE KINASE YKOH"/>
    <property type="match status" value="1"/>
</dbReference>
<evidence type="ECO:0000259" key="12">
    <source>
        <dbReference type="PROSITE" id="PS50109"/>
    </source>
</evidence>
<keyword evidence="14" id="KW-1185">Reference proteome</keyword>
<keyword evidence="4" id="KW-0597">Phosphoprotein</keyword>
<dbReference type="GO" id="GO:0005886">
    <property type="term" value="C:plasma membrane"/>
    <property type="evidence" value="ECO:0007669"/>
    <property type="project" value="UniProtKB-SubCell"/>
</dbReference>
<dbReference type="InterPro" id="IPR050428">
    <property type="entry name" value="TCS_sensor_his_kinase"/>
</dbReference>
<evidence type="ECO:0000256" key="4">
    <source>
        <dbReference type="ARBA" id="ARBA00022553"/>
    </source>
</evidence>
<organism evidence="13 14">
    <name type="scientific">Lentzea waywayandensis</name>
    <dbReference type="NCBI Taxonomy" id="84724"/>
    <lineage>
        <taxon>Bacteria</taxon>
        <taxon>Bacillati</taxon>
        <taxon>Actinomycetota</taxon>
        <taxon>Actinomycetes</taxon>
        <taxon>Pseudonocardiales</taxon>
        <taxon>Pseudonocardiaceae</taxon>
        <taxon>Lentzea</taxon>
    </lineage>
</organism>
<dbReference type="SMART" id="SM00388">
    <property type="entry name" value="HisKA"/>
    <property type="match status" value="1"/>
</dbReference>
<evidence type="ECO:0000256" key="3">
    <source>
        <dbReference type="ARBA" id="ARBA00012438"/>
    </source>
</evidence>
<keyword evidence="6 11" id="KW-0812">Transmembrane</keyword>
<dbReference type="Proteomes" id="UP000198583">
    <property type="component" value="Unassembled WGS sequence"/>
</dbReference>
<dbReference type="PRINTS" id="PR00344">
    <property type="entry name" value="BCTRLSENSOR"/>
</dbReference>
<accession>A0A1I6FDM6</accession>
<evidence type="ECO:0000256" key="1">
    <source>
        <dbReference type="ARBA" id="ARBA00000085"/>
    </source>
</evidence>
<dbReference type="Pfam" id="PF00512">
    <property type="entry name" value="HisKA"/>
    <property type="match status" value="1"/>
</dbReference>
<comment type="catalytic activity">
    <reaction evidence="1">
        <text>ATP + protein L-histidine = ADP + protein N-phospho-L-histidine.</text>
        <dbReference type="EC" id="2.7.13.3"/>
    </reaction>
</comment>
<evidence type="ECO:0000256" key="7">
    <source>
        <dbReference type="ARBA" id="ARBA00022777"/>
    </source>
</evidence>
<dbReference type="SMART" id="SM00387">
    <property type="entry name" value="HATPase_c"/>
    <property type="match status" value="1"/>
</dbReference>
<dbReference type="InterPro" id="IPR003661">
    <property type="entry name" value="HisK_dim/P_dom"/>
</dbReference>
<dbReference type="PANTHER" id="PTHR45436:SF5">
    <property type="entry name" value="SENSOR HISTIDINE KINASE TRCS"/>
    <property type="match status" value="1"/>
</dbReference>
<dbReference type="InterPro" id="IPR003594">
    <property type="entry name" value="HATPase_dom"/>
</dbReference>
<dbReference type="CDD" id="cd00082">
    <property type="entry name" value="HisKA"/>
    <property type="match status" value="1"/>
</dbReference>
<dbReference type="GO" id="GO:0000155">
    <property type="term" value="F:phosphorelay sensor kinase activity"/>
    <property type="evidence" value="ECO:0007669"/>
    <property type="project" value="InterPro"/>
</dbReference>
<dbReference type="SUPFAM" id="SSF55874">
    <property type="entry name" value="ATPase domain of HSP90 chaperone/DNA topoisomerase II/histidine kinase"/>
    <property type="match status" value="1"/>
</dbReference>
<gene>
    <name evidence="13" type="ORF">SAMN04488564_112186</name>
</gene>
<comment type="subcellular location">
    <subcellularLocation>
        <location evidence="2">Cell membrane</location>
    </subcellularLocation>
</comment>
<protein>
    <recommendedName>
        <fullName evidence="3">histidine kinase</fullName>
        <ecNumber evidence="3">2.7.13.3</ecNumber>
    </recommendedName>
</protein>
<feature type="transmembrane region" description="Helical" evidence="11">
    <location>
        <begin position="159"/>
        <end position="178"/>
    </location>
</feature>
<dbReference type="SUPFAM" id="SSF47384">
    <property type="entry name" value="Homodimeric domain of signal transducing histidine kinase"/>
    <property type="match status" value="1"/>
</dbReference>
<name>A0A1I6FDM6_9PSEU</name>
<evidence type="ECO:0000313" key="13">
    <source>
        <dbReference type="EMBL" id="SFR28075.1"/>
    </source>
</evidence>
<evidence type="ECO:0000256" key="8">
    <source>
        <dbReference type="ARBA" id="ARBA00022989"/>
    </source>
</evidence>
<dbReference type="InterPro" id="IPR036097">
    <property type="entry name" value="HisK_dim/P_sf"/>
</dbReference>
<evidence type="ECO:0000256" key="5">
    <source>
        <dbReference type="ARBA" id="ARBA00022679"/>
    </source>
</evidence>
<evidence type="ECO:0000256" key="10">
    <source>
        <dbReference type="ARBA" id="ARBA00023136"/>
    </source>
</evidence>
<dbReference type="Gene3D" id="3.30.565.10">
    <property type="entry name" value="Histidine kinase-like ATPase, C-terminal domain"/>
    <property type="match status" value="1"/>
</dbReference>
<evidence type="ECO:0000256" key="6">
    <source>
        <dbReference type="ARBA" id="ARBA00022692"/>
    </source>
</evidence>
<dbReference type="EMBL" id="FOYL01000012">
    <property type="protein sequence ID" value="SFR28075.1"/>
    <property type="molecule type" value="Genomic_DNA"/>
</dbReference>
<dbReference type="AlphaFoldDB" id="A0A1I6FDM6"/>
<evidence type="ECO:0000256" key="11">
    <source>
        <dbReference type="SAM" id="Phobius"/>
    </source>
</evidence>
<evidence type="ECO:0000313" key="14">
    <source>
        <dbReference type="Proteomes" id="UP000198583"/>
    </source>
</evidence>
<feature type="domain" description="Histidine kinase" evidence="12">
    <location>
        <begin position="199"/>
        <end position="370"/>
    </location>
</feature>
<evidence type="ECO:0000256" key="9">
    <source>
        <dbReference type="ARBA" id="ARBA00023012"/>
    </source>
</evidence>
<keyword evidence="7 13" id="KW-0418">Kinase</keyword>
<dbReference type="InterPro" id="IPR004358">
    <property type="entry name" value="Sig_transdc_His_kin-like_C"/>
</dbReference>
<dbReference type="InterPro" id="IPR005467">
    <property type="entry name" value="His_kinase_dom"/>
</dbReference>
<proteinExistence type="predicted"/>
<evidence type="ECO:0000256" key="2">
    <source>
        <dbReference type="ARBA" id="ARBA00004236"/>
    </source>
</evidence>
<dbReference type="PROSITE" id="PS50109">
    <property type="entry name" value="HIS_KIN"/>
    <property type="match status" value="1"/>
</dbReference>
<sequence>MSRLRRLRWQLTALFTLTTAVCLAVLAILAGVIDQRSRSDAADAEINRQATGLSRAVYYLNGTLHLEPLGEDYLARDAEGVLVVARSERGWEPRYERGRKPVADPATIEQVLGAEDVVLTGGPDGRLAAAPVWDESRIGAIVLVAAGPAGEGHAVLVRWLWIGCLALVLVAAAAGHLLSKLSMRPAVRSLTEQEQFLAEAAHELRTPLATLRLVAGSAEVRRQVDRLGHLVTGLLTRARVRGGTQEIERTPLRLDQLVEQVIDELAPGSVRLTAEPVVVHGDPELFAQAVRNLVDNAMRHGGGDVEVSVTAGAVSVVDNGPGLGRSRSGTGHGIGLAIVRWVAQLHGGSVRLTDRAEGGVIAEIRLPASR</sequence>
<keyword evidence="5" id="KW-0808">Transferase</keyword>
<keyword evidence="10 11" id="KW-0472">Membrane</keyword>
<dbReference type="OrthoDB" id="5012372at2"/>
<keyword evidence="9" id="KW-0902">Two-component regulatory system</keyword>
<dbReference type="InterPro" id="IPR036890">
    <property type="entry name" value="HATPase_C_sf"/>
</dbReference>